<evidence type="ECO:0000313" key="6">
    <source>
        <dbReference type="Proteomes" id="UP001595740"/>
    </source>
</evidence>
<keyword evidence="6" id="KW-1185">Reference proteome</keyword>
<name>A0ABV7RPH7_9GAMM</name>
<dbReference type="InterPro" id="IPR008278">
    <property type="entry name" value="4-PPantetheinyl_Trfase_dom"/>
</dbReference>
<dbReference type="Gene3D" id="3.90.470.20">
    <property type="entry name" value="4'-phosphopantetheinyl transferase domain"/>
    <property type="match status" value="1"/>
</dbReference>
<feature type="compositionally biased region" description="Basic and acidic residues" evidence="3">
    <location>
        <begin position="14"/>
        <end position="24"/>
    </location>
</feature>
<keyword evidence="2 5" id="KW-0808">Transferase</keyword>
<evidence type="ECO:0000313" key="5">
    <source>
        <dbReference type="EMBL" id="MFC3549830.1"/>
    </source>
</evidence>
<feature type="region of interest" description="Disordered" evidence="3">
    <location>
        <begin position="1"/>
        <end position="24"/>
    </location>
</feature>
<dbReference type="EMBL" id="JBHRXK010000001">
    <property type="protein sequence ID" value="MFC3549830.1"/>
    <property type="molecule type" value="Genomic_DNA"/>
</dbReference>
<evidence type="ECO:0000256" key="1">
    <source>
        <dbReference type="ARBA" id="ARBA00010990"/>
    </source>
</evidence>
<organism evidence="5 6">
    <name type="scientific">Lysobacter cavernae</name>
    <dbReference type="NCBI Taxonomy" id="1685901"/>
    <lineage>
        <taxon>Bacteria</taxon>
        <taxon>Pseudomonadati</taxon>
        <taxon>Pseudomonadota</taxon>
        <taxon>Gammaproteobacteria</taxon>
        <taxon>Lysobacterales</taxon>
        <taxon>Lysobacteraceae</taxon>
        <taxon>Lysobacter</taxon>
    </lineage>
</organism>
<reference evidence="6" key="1">
    <citation type="journal article" date="2019" name="Int. J. Syst. Evol. Microbiol.">
        <title>The Global Catalogue of Microorganisms (GCM) 10K type strain sequencing project: providing services to taxonomists for standard genome sequencing and annotation.</title>
        <authorList>
            <consortium name="The Broad Institute Genomics Platform"/>
            <consortium name="The Broad Institute Genome Sequencing Center for Infectious Disease"/>
            <person name="Wu L."/>
            <person name="Ma J."/>
        </authorList>
    </citation>
    <scope>NUCLEOTIDE SEQUENCE [LARGE SCALE GENOMIC DNA]</scope>
    <source>
        <strain evidence="6">KCTC 42875</strain>
    </source>
</reference>
<dbReference type="Pfam" id="PF01648">
    <property type="entry name" value="ACPS"/>
    <property type="match status" value="1"/>
</dbReference>
<feature type="compositionally biased region" description="Polar residues" evidence="3">
    <location>
        <begin position="1"/>
        <end position="13"/>
    </location>
</feature>
<dbReference type="PANTHER" id="PTHR12215:SF10">
    <property type="entry name" value="L-AMINOADIPATE-SEMIALDEHYDE DEHYDROGENASE-PHOSPHOPANTETHEINYL TRANSFERASE"/>
    <property type="match status" value="1"/>
</dbReference>
<dbReference type="InterPro" id="IPR037143">
    <property type="entry name" value="4-PPantetheinyl_Trfase_dom_sf"/>
</dbReference>
<sequence length="278" mass="29441">MLRVSTNRASTNGEAERPGSNDLRKVLTRALPSPHWMADSSERCAVVLFELDDWRAWLPEATAVLDATERERVQRQRRTTGREALALAYALHRLLLGIALGCDARAVPLGRDSRGCPRLADGALHTSLSHADGVAAIAVTAAGPIGVDIEAMRRASVMPEIAERVCHPVEALALRGIAAQERAAALLQLWVRKEALLKAAGIGLACEMNSFTAPLGVQPLPSGGCVGMTALHRLVGSDVWEVAVAAPPTTTIISAWLRPDGAAPVASHGRPATALALY</sequence>
<dbReference type="GO" id="GO:0016740">
    <property type="term" value="F:transferase activity"/>
    <property type="evidence" value="ECO:0007669"/>
    <property type="project" value="UniProtKB-KW"/>
</dbReference>
<accession>A0ABV7RPH7</accession>
<evidence type="ECO:0000259" key="4">
    <source>
        <dbReference type="Pfam" id="PF01648"/>
    </source>
</evidence>
<protein>
    <submittedName>
        <fullName evidence="5">4'-phosphopantetheinyl transferase family protein</fullName>
    </submittedName>
</protein>
<evidence type="ECO:0000256" key="2">
    <source>
        <dbReference type="ARBA" id="ARBA00022679"/>
    </source>
</evidence>
<dbReference type="InterPro" id="IPR050559">
    <property type="entry name" value="P-Pant_transferase_sf"/>
</dbReference>
<dbReference type="SUPFAM" id="SSF56214">
    <property type="entry name" value="4'-phosphopantetheinyl transferase"/>
    <property type="match status" value="2"/>
</dbReference>
<evidence type="ECO:0000256" key="3">
    <source>
        <dbReference type="SAM" id="MobiDB-lite"/>
    </source>
</evidence>
<dbReference type="Proteomes" id="UP001595740">
    <property type="component" value="Unassembled WGS sequence"/>
</dbReference>
<comment type="similarity">
    <text evidence="1">Belongs to the P-Pant transferase superfamily. Gsp/Sfp/HetI/AcpT family.</text>
</comment>
<dbReference type="PANTHER" id="PTHR12215">
    <property type="entry name" value="PHOSPHOPANTETHEINE TRANSFERASE"/>
    <property type="match status" value="1"/>
</dbReference>
<proteinExistence type="inferred from homology"/>
<gene>
    <name evidence="5" type="ORF">ACFOLC_02250</name>
</gene>
<feature type="domain" description="4'-phosphopantetheinyl transferase" evidence="4">
    <location>
        <begin position="144"/>
        <end position="211"/>
    </location>
</feature>
<comment type="caution">
    <text evidence="5">The sequence shown here is derived from an EMBL/GenBank/DDBJ whole genome shotgun (WGS) entry which is preliminary data.</text>
</comment>